<dbReference type="OrthoDB" id="8654606at2759"/>
<dbReference type="GeneID" id="112542474"/>
<dbReference type="PANTHER" id="PTHR11494">
    <property type="entry name" value="CYTOTOXIC T-LYMPHOCYTE PROTEIN"/>
    <property type="match status" value="1"/>
</dbReference>
<keyword evidence="6" id="KW-1015">Disulfide bond</keyword>
<sequence length="230" mass="26612">MSTIPFTSMIAWIVLTAFHVIQNPSSAAETISEQQRFLHKTVHENAKVPCDFPVHRETITKLNAYLLRGVERETLYEVNWNNSKTEVKINSSEYKFDITIANKEYYAVFHLRNLQISDTDSYICKIDVIDPPPYGTNSSRTLIYVKDLPQSQEKADYLNVATGIPLGFFVLYSVIITAAVCYCWLKSKKNRVLQKDYFNMMPWQSNGPRKRPPQLGVPVRNYTAYRSWEP</sequence>
<evidence type="ECO:0000256" key="5">
    <source>
        <dbReference type="ARBA" id="ARBA00023136"/>
    </source>
</evidence>
<dbReference type="PRINTS" id="PR01717">
    <property type="entry name" value="CD28ANTIGEN"/>
</dbReference>
<evidence type="ECO:0000256" key="3">
    <source>
        <dbReference type="ARBA" id="ARBA00022729"/>
    </source>
</evidence>
<dbReference type="GO" id="GO:0050852">
    <property type="term" value="P:T cell receptor signaling pathway"/>
    <property type="evidence" value="ECO:0007669"/>
    <property type="project" value="TreeGrafter"/>
</dbReference>
<dbReference type="KEGG" id="pbi:112542474"/>
<dbReference type="Gene3D" id="2.60.40.10">
    <property type="entry name" value="Immunoglobulins"/>
    <property type="match status" value="1"/>
</dbReference>
<dbReference type="Proteomes" id="UP000695026">
    <property type="component" value="Unplaced"/>
</dbReference>
<keyword evidence="7" id="KW-0675">Receptor</keyword>
<evidence type="ECO:0000256" key="2">
    <source>
        <dbReference type="ARBA" id="ARBA00022692"/>
    </source>
</evidence>
<reference evidence="13" key="1">
    <citation type="submission" date="2025-08" db="UniProtKB">
        <authorList>
            <consortium name="RefSeq"/>
        </authorList>
    </citation>
    <scope>IDENTIFICATION</scope>
    <source>
        <tissue evidence="13">Liver</tissue>
    </source>
</reference>
<dbReference type="SUPFAM" id="SSF48726">
    <property type="entry name" value="Immunoglobulin"/>
    <property type="match status" value="1"/>
</dbReference>
<feature type="signal peptide" evidence="11">
    <location>
        <begin position="1"/>
        <end position="27"/>
    </location>
</feature>
<dbReference type="RefSeq" id="XP_025031233.1">
    <property type="nucleotide sequence ID" value="XM_025175465.1"/>
</dbReference>
<feature type="transmembrane region" description="Helical" evidence="10">
    <location>
        <begin position="166"/>
        <end position="185"/>
    </location>
</feature>
<dbReference type="InterPro" id="IPR040216">
    <property type="entry name" value="CTLA4/CD28"/>
</dbReference>
<evidence type="ECO:0000256" key="8">
    <source>
        <dbReference type="ARBA" id="ARBA00023180"/>
    </source>
</evidence>
<comment type="subcellular location">
    <subcellularLocation>
        <location evidence="1">Membrane</location>
        <topology evidence="1">Single-pass type I membrane protein</topology>
    </subcellularLocation>
</comment>
<keyword evidence="2 10" id="KW-0812">Transmembrane</keyword>
<keyword evidence="5 10" id="KW-0472">Membrane</keyword>
<dbReference type="InterPro" id="IPR036179">
    <property type="entry name" value="Ig-like_dom_sf"/>
</dbReference>
<organism evidence="12 13">
    <name type="scientific">Python bivittatus</name>
    <name type="common">Burmese python</name>
    <name type="synonym">Python molurus bivittatus</name>
    <dbReference type="NCBI Taxonomy" id="176946"/>
    <lineage>
        <taxon>Eukaryota</taxon>
        <taxon>Metazoa</taxon>
        <taxon>Chordata</taxon>
        <taxon>Craniata</taxon>
        <taxon>Vertebrata</taxon>
        <taxon>Euteleostomi</taxon>
        <taxon>Lepidosauria</taxon>
        <taxon>Squamata</taxon>
        <taxon>Bifurcata</taxon>
        <taxon>Unidentata</taxon>
        <taxon>Episquamata</taxon>
        <taxon>Toxicofera</taxon>
        <taxon>Serpentes</taxon>
        <taxon>Henophidia</taxon>
        <taxon>Pythonidae</taxon>
        <taxon>Python</taxon>
    </lineage>
</organism>
<evidence type="ECO:0000256" key="7">
    <source>
        <dbReference type="ARBA" id="ARBA00023170"/>
    </source>
</evidence>
<evidence type="ECO:0000313" key="13">
    <source>
        <dbReference type="RefSeq" id="XP_025031233.1"/>
    </source>
</evidence>
<keyword evidence="9" id="KW-0393">Immunoglobulin domain</keyword>
<dbReference type="GO" id="GO:0006955">
    <property type="term" value="P:immune response"/>
    <property type="evidence" value="ECO:0007669"/>
    <property type="project" value="InterPro"/>
</dbReference>
<keyword evidence="4 10" id="KW-1133">Transmembrane helix</keyword>
<evidence type="ECO:0000313" key="12">
    <source>
        <dbReference type="Proteomes" id="UP000695026"/>
    </source>
</evidence>
<keyword evidence="8" id="KW-0325">Glycoprotein</keyword>
<name>A0A9F5JAT1_PYTBI</name>
<evidence type="ECO:0000256" key="4">
    <source>
        <dbReference type="ARBA" id="ARBA00022989"/>
    </source>
</evidence>
<evidence type="ECO:0000256" key="6">
    <source>
        <dbReference type="ARBA" id="ARBA00023157"/>
    </source>
</evidence>
<dbReference type="GO" id="GO:0009897">
    <property type="term" value="C:external side of plasma membrane"/>
    <property type="evidence" value="ECO:0007669"/>
    <property type="project" value="TreeGrafter"/>
</dbReference>
<dbReference type="PANTHER" id="PTHR11494:SF7">
    <property type="entry name" value="T-CELL-SPECIFIC SURFACE GLYCOPROTEIN CD28"/>
    <property type="match status" value="1"/>
</dbReference>
<keyword evidence="3 11" id="KW-0732">Signal</keyword>
<evidence type="ECO:0000256" key="9">
    <source>
        <dbReference type="ARBA" id="ARBA00023319"/>
    </source>
</evidence>
<proteinExistence type="predicted"/>
<keyword evidence="12" id="KW-1185">Reference proteome</keyword>
<feature type="chain" id="PRO_5039946356" evidence="11">
    <location>
        <begin position="28"/>
        <end position="230"/>
    </location>
</feature>
<dbReference type="InterPro" id="IPR008093">
    <property type="entry name" value="CD28"/>
</dbReference>
<dbReference type="InterPro" id="IPR013783">
    <property type="entry name" value="Ig-like_fold"/>
</dbReference>
<evidence type="ECO:0000256" key="11">
    <source>
        <dbReference type="SAM" id="SignalP"/>
    </source>
</evidence>
<dbReference type="OMA" id="YSHQLQF"/>
<accession>A0A9F5JAT1</accession>
<dbReference type="GO" id="GO:0042110">
    <property type="term" value="P:T cell activation"/>
    <property type="evidence" value="ECO:0007669"/>
    <property type="project" value="TreeGrafter"/>
</dbReference>
<dbReference type="AlphaFoldDB" id="A0A9F5JAT1"/>
<dbReference type="GO" id="GO:0042102">
    <property type="term" value="P:positive regulation of T cell proliferation"/>
    <property type="evidence" value="ECO:0007669"/>
    <property type="project" value="TreeGrafter"/>
</dbReference>
<protein>
    <submittedName>
        <fullName evidence="13">T-cell-specific surface glycoprotein CD28 isoform X1</fullName>
    </submittedName>
</protein>
<evidence type="ECO:0000256" key="10">
    <source>
        <dbReference type="SAM" id="Phobius"/>
    </source>
</evidence>
<dbReference type="CTD" id="940"/>
<evidence type="ECO:0000256" key="1">
    <source>
        <dbReference type="ARBA" id="ARBA00004479"/>
    </source>
</evidence>
<dbReference type="GO" id="GO:0031295">
    <property type="term" value="P:T cell costimulation"/>
    <property type="evidence" value="ECO:0007669"/>
    <property type="project" value="TreeGrafter"/>
</dbReference>
<gene>
    <name evidence="13" type="primary">CD28</name>
</gene>